<protein>
    <submittedName>
        <fullName evidence="2">Uncharacterized protein</fullName>
    </submittedName>
</protein>
<reference evidence="2 3" key="1">
    <citation type="submission" date="2020-06" db="EMBL/GenBank/DDBJ databases">
        <authorList>
            <consortium name="Wellcome Sanger Institute Data Sharing"/>
        </authorList>
    </citation>
    <scope>NUCLEOTIDE SEQUENCE [LARGE SCALE GENOMIC DNA]</scope>
</reference>
<keyword evidence="3" id="KW-1185">Reference proteome</keyword>
<dbReference type="GeneTree" id="ENSGT01120000277649"/>
<accession>A0AAY4AWR8</accession>
<organism evidence="2 3">
    <name type="scientific">Denticeps clupeoides</name>
    <name type="common">denticle herring</name>
    <dbReference type="NCBI Taxonomy" id="299321"/>
    <lineage>
        <taxon>Eukaryota</taxon>
        <taxon>Metazoa</taxon>
        <taxon>Chordata</taxon>
        <taxon>Craniata</taxon>
        <taxon>Vertebrata</taxon>
        <taxon>Euteleostomi</taxon>
        <taxon>Actinopterygii</taxon>
        <taxon>Neopterygii</taxon>
        <taxon>Teleostei</taxon>
        <taxon>Clupei</taxon>
        <taxon>Clupeiformes</taxon>
        <taxon>Denticipitoidei</taxon>
        <taxon>Denticipitidae</taxon>
        <taxon>Denticeps</taxon>
    </lineage>
</organism>
<dbReference type="Proteomes" id="UP000694580">
    <property type="component" value="Chromosome 2"/>
</dbReference>
<name>A0AAY4AWR8_9TELE</name>
<evidence type="ECO:0000256" key="1">
    <source>
        <dbReference type="SAM" id="MobiDB-lite"/>
    </source>
</evidence>
<proteinExistence type="predicted"/>
<feature type="compositionally biased region" description="Basic and acidic residues" evidence="1">
    <location>
        <begin position="73"/>
        <end position="90"/>
    </location>
</feature>
<dbReference type="AlphaFoldDB" id="A0AAY4AWR8"/>
<feature type="region of interest" description="Disordered" evidence="1">
    <location>
        <begin position="73"/>
        <end position="158"/>
    </location>
</feature>
<reference evidence="2" key="2">
    <citation type="submission" date="2025-08" db="UniProtKB">
        <authorList>
            <consortium name="Ensembl"/>
        </authorList>
    </citation>
    <scope>IDENTIFICATION</scope>
</reference>
<sequence length="167" mass="19454">MLGTANTVEHWTTTVPTSHELESEDQQLLCSFSSSIWDPGRLQGIATHIVKPGHMQEETDIKKHLNTERHGRADQLEHLRRRQHAGDKGRTGRHLRRRQHAGDKGRTGRHLRRRQHAGDKGRTGRHLRRRQHPGDKGRTGRHLRRRQHPGDKGRTGRHLRRRVNMNC</sequence>
<reference evidence="2" key="3">
    <citation type="submission" date="2025-09" db="UniProtKB">
        <authorList>
            <consortium name="Ensembl"/>
        </authorList>
    </citation>
    <scope>IDENTIFICATION</scope>
</reference>
<gene>
    <name evidence="2" type="primary">RPS18</name>
</gene>
<evidence type="ECO:0000313" key="2">
    <source>
        <dbReference type="Ensembl" id="ENSDCDP00010013244.1"/>
    </source>
</evidence>
<evidence type="ECO:0000313" key="3">
    <source>
        <dbReference type="Proteomes" id="UP000694580"/>
    </source>
</evidence>
<dbReference type="Ensembl" id="ENSDCDT00010013958.1">
    <property type="protein sequence ID" value="ENSDCDP00010013244.1"/>
    <property type="gene ID" value="ENSDCDG00010006046.1"/>
</dbReference>